<evidence type="ECO:0000313" key="3">
    <source>
        <dbReference type="Proteomes" id="UP000499080"/>
    </source>
</evidence>
<dbReference type="Proteomes" id="UP000499080">
    <property type="component" value="Unassembled WGS sequence"/>
</dbReference>
<feature type="compositionally biased region" description="Polar residues" evidence="1">
    <location>
        <begin position="89"/>
        <end position="100"/>
    </location>
</feature>
<sequence>MSKLIMNSKNGDVSYAEDCDLSLQMFLTELEEKSGKMFGINVEKYLTVDELRWILWFLQELLKKIHILSKITDEMENDDKEDDDDDTDPSQSLLTSQEPLQSVQSLRTFFPSLYDDHFCA</sequence>
<name>A0A4Y2UCU9_ARAVE</name>
<comment type="caution">
    <text evidence="2">The sequence shown here is derived from an EMBL/GenBank/DDBJ whole genome shotgun (WGS) entry which is preliminary data.</text>
</comment>
<gene>
    <name evidence="2" type="ORF">AVEN_77763_1</name>
</gene>
<keyword evidence="3" id="KW-1185">Reference proteome</keyword>
<dbReference type="AlphaFoldDB" id="A0A4Y2UCU9"/>
<accession>A0A4Y2UCU9</accession>
<organism evidence="2 3">
    <name type="scientific">Araneus ventricosus</name>
    <name type="common">Orbweaver spider</name>
    <name type="synonym">Epeira ventricosa</name>
    <dbReference type="NCBI Taxonomy" id="182803"/>
    <lineage>
        <taxon>Eukaryota</taxon>
        <taxon>Metazoa</taxon>
        <taxon>Ecdysozoa</taxon>
        <taxon>Arthropoda</taxon>
        <taxon>Chelicerata</taxon>
        <taxon>Arachnida</taxon>
        <taxon>Araneae</taxon>
        <taxon>Araneomorphae</taxon>
        <taxon>Entelegynae</taxon>
        <taxon>Araneoidea</taxon>
        <taxon>Araneidae</taxon>
        <taxon>Araneus</taxon>
    </lineage>
</organism>
<reference evidence="2 3" key="1">
    <citation type="journal article" date="2019" name="Sci. Rep.">
        <title>Orb-weaving spider Araneus ventricosus genome elucidates the spidroin gene catalogue.</title>
        <authorList>
            <person name="Kono N."/>
            <person name="Nakamura H."/>
            <person name="Ohtoshi R."/>
            <person name="Moran D.A.P."/>
            <person name="Shinohara A."/>
            <person name="Yoshida Y."/>
            <person name="Fujiwara M."/>
            <person name="Mori M."/>
            <person name="Tomita M."/>
            <person name="Arakawa K."/>
        </authorList>
    </citation>
    <scope>NUCLEOTIDE SEQUENCE [LARGE SCALE GENOMIC DNA]</scope>
</reference>
<protein>
    <submittedName>
        <fullName evidence="2">Uncharacterized protein</fullName>
    </submittedName>
</protein>
<evidence type="ECO:0000313" key="2">
    <source>
        <dbReference type="EMBL" id="GBO09377.1"/>
    </source>
</evidence>
<dbReference type="EMBL" id="BGPR01034832">
    <property type="protein sequence ID" value="GBO09377.1"/>
    <property type="molecule type" value="Genomic_DNA"/>
</dbReference>
<feature type="region of interest" description="Disordered" evidence="1">
    <location>
        <begin position="75"/>
        <end position="100"/>
    </location>
</feature>
<evidence type="ECO:0000256" key="1">
    <source>
        <dbReference type="SAM" id="MobiDB-lite"/>
    </source>
</evidence>
<proteinExistence type="predicted"/>
<feature type="compositionally biased region" description="Acidic residues" evidence="1">
    <location>
        <begin position="75"/>
        <end position="88"/>
    </location>
</feature>